<dbReference type="RefSeq" id="WP_058509014.1">
    <property type="nucleotide sequence ID" value="NZ_CAAAIK010000033.1"/>
</dbReference>
<feature type="signal peptide" evidence="1">
    <location>
        <begin position="1"/>
        <end position="21"/>
    </location>
</feature>
<dbReference type="OrthoDB" id="5647907at2"/>
<dbReference type="InterPro" id="IPR051686">
    <property type="entry name" value="Lipoprotein_DolP"/>
</dbReference>
<dbReference type="PANTHER" id="PTHR34606:SF15">
    <property type="entry name" value="BON DOMAIN-CONTAINING PROTEIN"/>
    <property type="match status" value="1"/>
</dbReference>
<dbReference type="STRING" id="45073.Lqui_2967"/>
<dbReference type="EMBL" id="LNYS01000025">
    <property type="protein sequence ID" value="KTD45496.1"/>
    <property type="molecule type" value="Genomic_DNA"/>
</dbReference>
<sequence length="102" mass="11016">MKKLCIPLLSLSLLAGCQSMSGFNSYGQSFAGNSDEQISNAVRTSFSENEILADAPIQISSDHGVVTLSGYVKKIRQADVAEQIASRVNGVKTVENRIIIRK</sequence>
<dbReference type="AlphaFoldDB" id="A0A0W0XLR6"/>
<dbReference type="PANTHER" id="PTHR34606">
    <property type="entry name" value="BON DOMAIN-CONTAINING PROTEIN"/>
    <property type="match status" value="1"/>
</dbReference>
<evidence type="ECO:0000313" key="3">
    <source>
        <dbReference type="EMBL" id="KTD45496.1"/>
    </source>
</evidence>
<feature type="domain" description="BON" evidence="2">
    <location>
        <begin position="34"/>
        <end position="102"/>
    </location>
</feature>
<dbReference type="Proteomes" id="UP000054618">
    <property type="component" value="Unassembled WGS sequence"/>
</dbReference>
<gene>
    <name evidence="3" type="ORF">Lqui_2967</name>
</gene>
<dbReference type="Gene3D" id="3.30.1340.30">
    <property type="match status" value="1"/>
</dbReference>
<keyword evidence="1" id="KW-0732">Signal</keyword>
<dbReference type="Pfam" id="PF04972">
    <property type="entry name" value="BON"/>
    <property type="match status" value="1"/>
</dbReference>
<dbReference type="PROSITE" id="PS50914">
    <property type="entry name" value="BON"/>
    <property type="match status" value="1"/>
</dbReference>
<dbReference type="PROSITE" id="PS51257">
    <property type="entry name" value="PROKAR_LIPOPROTEIN"/>
    <property type="match status" value="1"/>
</dbReference>
<organism evidence="3 4">
    <name type="scientific">Legionella quinlivanii</name>
    <dbReference type="NCBI Taxonomy" id="45073"/>
    <lineage>
        <taxon>Bacteria</taxon>
        <taxon>Pseudomonadati</taxon>
        <taxon>Pseudomonadota</taxon>
        <taxon>Gammaproteobacteria</taxon>
        <taxon>Legionellales</taxon>
        <taxon>Legionellaceae</taxon>
        <taxon>Legionella</taxon>
    </lineage>
</organism>
<proteinExistence type="predicted"/>
<keyword evidence="4" id="KW-1185">Reference proteome</keyword>
<name>A0A0W0XLR6_9GAMM</name>
<protein>
    <submittedName>
        <fullName evidence="3">Phospholipid binding protein</fullName>
    </submittedName>
</protein>
<evidence type="ECO:0000313" key="4">
    <source>
        <dbReference type="Proteomes" id="UP000054618"/>
    </source>
</evidence>
<evidence type="ECO:0000259" key="2">
    <source>
        <dbReference type="PROSITE" id="PS50914"/>
    </source>
</evidence>
<dbReference type="InterPro" id="IPR007055">
    <property type="entry name" value="BON_dom"/>
</dbReference>
<dbReference type="PATRIC" id="fig|45073.5.peg.3147"/>
<reference evidence="3 4" key="1">
    <citation type="submission" date="2015-11" db="EMBL/GenBank/DDBJ databases">
        <title>Genomic analysis of 38 Legionella species identifies large and diverse effector repertoires.</title>
        <authorList>
            <person name="Burstein D."/>
            <person name="Amaro F."/>
            <person name="Zusman T."/>
            <person name="Lifshitz Z."/>
            <person name="Cohen O."/>
            <person name="Gilbert J.A."/>
            <person name="Pupko T."/>
            <person name="Shuman H.A."/>
            <person name="Segal G."/>
        </authorList>
    </citation>
    <scope>NUCLEOTIDE SEQUENCE [LARGE SCALE GENOMIC DNA]</scope>
    <source>
        <strain evidence="3 4">CDC#1442-AUS-E</strain>
    </source>
</reference>
<feature type="chain" id="PRO_5006916638" evidence="1">
    <location>
        <begin position="22"/>
        <end position="102"/>
    </location>
</feature>
<comment type="caution">
    <text evidence="3">The sequence shown here is derived from an EMBL/GenBank/DDBJ whole genome shotgun (WGS) entry which is preliminary data.</text>
</comment>
<evidence type="ECO:0000256" key="1">
    <source>
        <dbReference type="SAM" id="SignalP"/>
    </source>
</evidence>
<accession>A0A0W0XLR6</accession>